<evidence type="ECO:0000313" key="1">
    <source>
        <dbReference type="EMBL" id="KAH3788755.1"/>
    </source>
</evidence>
<gene>
    <name evidence="1" type="ORF">DPMN_166903</name>
</gene>
<name>A0A9D4EXT8_DREPO</name>
<reference evidence="1" key="2">
    <citation type="submission" date="2020-11" db="EMBL/GenBank/DDBJ databases">
        <authorList>
            <person name="McCartney M.A."/>
            <person name="Auch B."/>
            <person name="Kono T."/>
            <person name="Mallez S."/>
            <person name="Becker A."/>
            <person name="Gohl D.M."/>
            <person name="Silverstein K.A.T."/>
            <person name="Koren S."/>
            <person name="Bechman K.B."/>
            <person name="Herman A."/>
            <person name="Abrahante J.E."/>
            <person name="Garbe J."/>
        </authorList>
    </citation>
    <scope>NUCLEOTIDE SEQUENCE</scope>
    <source>
        <strain evidence="1">Duluth1</strain>
        <tissue evidence="1">Whole animal</tissue>
    </source>
</reference>
<protein>
    <submittedName>
        <fullName evidence="1">Uncharacterized protein</fullName>
    </submittedName>
</protein>
<dbReference type="PANTHER" id="PTHR14187">
    <property type="entry name" value="ALPHA KINASE/ELONGATION FACTOR 2 KINASE"/>
    <property type="match status" value="1"/>
</dbReference>
<dbReference type="PANTHER" id="PTHR14187:SF5">
    <property type="entry name" value="HEAT SHOCK 70 KDA PROTEIN 12A"/>
    <property type="match status" value="1"/>
</dbReference>
<dbReference type="SUPFAM" id="SSF53067">
    <property type="entry name" value="Actin-like ATPase domain"/>
    <property type="match status" value="1"/>
</dbReference>
<dbReference type="Proteomes" id="UP000828390">
    <property type="component" value="Unassembled WGS sequence"/>
</dbReference>
<sequence>MVDKAFLDFLANLIGKDVLQRFKDDHMEDYIDLLRDFEIKKRATNSSSEGLVTIKLPLALLELVDESKGLSMKRIVQSSRYADKVILVGEKFRLDFSIFRSFFKESVNAIVNHLQSLLKEGEPSKAEAILMVGGYSESPLLAETMREKFPRLKIIVPTDAGLAVLKGAVIFGHCPTSISERMSKYTYGIYCRVPFNKDKHPIDKLIKTDHGDRCDDIFNILVSADQTLVVGKKQAEQRCHPSFINQTEMNCKIYTSTNKDAKYVTDEGCRKVGCITIPVSGRGIGRAVIIRLYFGGTEIMIEGEEEATGRITSTVVDFLL</sequence>
<comment type="caution">
    <text evidence="1">The sequence shown here is derived from an EMBL/GenBank/DDBJ whole genome shotgun (WGS) entry which is preliminary data.</text>
</comment>
<dbReference type="AlphaFoldDB" id="A0A9D4EXT8"/>
<dbReference type="EMBL" id="JAIWYP010000008">
    <property type="protein sequence ID" value="KAH3788755.1"/>
    <property type="molecule type" value="Genomic_DNA"/>
</dbReference>
<accession>A0A9D4EXT8</accession>
<organism evidence="1 2">
    <name type="scientific">Dreissena polymorpha</name>
    <name type="common">Zebra mussel</name>
    <name type="synonym">Mytilus polymorpha</name>
    <dbReference type="NCBI Taxonomy" id="45954"/>
    <lineage>
        <taxon>Eukaryota</taxon>
        <taxon>Metazoa</taxon>
        <taxon>Spiralia</taxon>
        <taxon>Lophotrochozoa</taxon>
        <taxon>Mollusca</taxon>
        <taxon>Bivalvia</taxon>
        <taxon>Autobranchia</taxon>
        <taxon>Heteroconchia</taxon>
        <taxon>Euheterodonta</taxon>
        <taxon>Imparidentia</taxon>
        <taxon>Neoheterodontei</taxon>
        <taxon>Myida</taxon>
        <taxon>Dreissenoidea</taxon>
        <taxon>Dreissenidae</taxon>
        <taxon>Dreissena</taxon>
    </lineage>
</organism>
<reference evidence="1" key="1">
    <citation type="journal article" date="2019" name="bioRxiv">
        <title>The Genome of the Zebra Mussel, Dreissena polymorpha: A Resource for Invasive Species Research.</title>
        <authorList>
            <person name="McCartney M.A."/>
            <person name="Auch B."/>
            <person name="Kono T."/>
            <person name="Mallez S."/>
            <person name="Zhang Y."/>
            <person name="Obille A."/>
            <person name="Becker A."/>
            <person name="Abrahante J.E."/>
            <person name="Garbe J."/>
            <person name="Badalamenti J.P."/>
            <person name="Herman A."/>
            <person name="Mangelson H."/>
            <person name="Liachko I."/>
            <person name="Sullivan S."/>
            <person name="Sone E.D."/>
            <person name="Koren S."/>
            <person name="Silverstein K.A.T."/>
            <person name="Beckman K.B."/>
            <person name="Gohl D.M."/>
        </authorList>
    </citation>
    <scope>NUCLEOTIDE SEQUENCE</scope>
    <source>
        <strain evidence="1">Duluth1</strain>
        <tissue evidence="1">Whole animal</tissue>
    </source>
</reference>
<keyword evidence="2" id="KW-1185">Reference proteome</keyword>
<proteinExistence type="predicted"/>
<dbReference type="InterPro" id="IPR043129">
    <property type="entry name" value="ATPase_NBD"/>
</dbReference>
<evidence type="ECO:0000313" key="2">
    <source>
        <dbReference type="Proteomes" id="UP000828390"/>
    </source>
</evidence>